<evidence type="ECO:0000313" key="2">
    <source>
        <dbReference type="EMBL" id="EER43066.1"/>
    </source>
</evidence>
<name>C6H9T3_AJECH</name>
<sequence length="176" mass="20224">MAATSTDLSGQHKLHTTRRYNSNLSYEAQIDNKATLEGLVGLVGARDSKCRSCGKISEDQEHPPRRQRRRYKPQRLRAPAEVVTEDREKLAARQATRKNRLSQPPLLAPRPPCLPDYYWRRGTYSAGGHWNGLTALQLLWPLTDSFAKGRRLTNRYAARGTWRVEKNREAKEREQA</sequence>
<feature type="region of interest" description="Disordered" evidence="1">
    <location>
        <begin position="54"/>
        <end position="88"/>
    </location>
</feature>
<gene>
    <name evidence="2" type="ORF">HCDG_02964</name>
</gene>
<accession>C6H9T3</accession>
<evidence type="ECO:0000313" key="3">
    <source>
        <dbReference type="Proteomes" id="UP000002624"/>
    </source>
</evidence>
<dbReference type="VEuPathDB" id="FungiDB:HCDG_02964"/>
<dbReference type="OrthoDB" id="10605173at2759"/>
<dbReference type="HOGENOM" id="CLU_1524687_0_0_1"/>
<dbReference type="EMBL" id="GG692421">
    <property type="protein sequence ID" value="EER43066.1"/>
    <property type="molecule type" value="Genomic_DNA"/>
</dbReference>
<feature type="compositionally biased region" description="Basic and acidic residues" evidence="1">
    <location>
        <begin position="54"/>
        <end position="64"/>
    </location>
</feature>
<organism evidence="2 3">
    <name type="scientific">Ajellomyces capsulatus (strain H143)</name>
    <name type="common">Darling's disease fungus</name>
    <name type="synonym">Histoplasma capsulatum</name>
    <dbReference type="NCBI Taxonomy" id="544712"/>
    <lineage>
        <taxon>Eukaryota</taxon>
        <taxon>Fungi</taxon>
        <taxon>Dikarya</taxon>
        <taxon>Ascomycota</taxon>
        <taxon>Pezizomycotina</taxon>
        <taxon>Eurotiomycetes</taxon>
        <taxon>Eurotiomycetidae</taxon>
        <taxon>Onygenales</taxon>
        <taxon>Ajellomycetaceae</taxon>
        <taxon>Histoplasma</taxon>
    </lineage>
</organism>
<feature type="compositionally biased region" description="Basic residues" evidence="1">
    <location>
        <begin position="65"/>
        <end position="75"/>
    </location>
</feature>
<protein>
    <submittedName>
        <fullName evidence="2">Uncharacterized protein</fullName>
    </submittedName>
</protein>
<dbReference type="AlphaFoldDB" id="C6H9T3"/>
<dbReference type="Proteomes" id="UP000002624">
    <property type="component" value="Unassembled WGS sequence"/>
</dbReference>
<evidence type="ECO:0000256" key="1">
    <source>
        <dbReference type="SAM" id="MobiDB-lite"/>
    </source>
</evidence>
<reference evidence="3" key="1">
    <citation type="submission" date="2009-05" db="EMBL/GenBank/DDBJ databases">
        <title>The genome sequence of Ajellomyces capsulatus strain H143.</title>
        <authorList>
            <person name="Champion M."/>
            <person name="Cuomo C.A."/>
            <person name="Ma L.-J."/>
            <person name="Henn M.R."/>
            <person name="Sil A."/>
            <person name="Goldman B."/>
            <person name="Young S.K."/>
            <person name="Kodira C.D."/>
            <person name="Zeng Q."/>
            <person name="Koehrsen M."/>
            <person name="Alvarado L."/>
            <person name="Berlin A.M."/>
            <person name="Borenstein D."/>
            <person name="Chen Z."/>
            <person name="Engels R."/>
            <person name="Freedman E."/>
            <person name="Gellesch M."/>
            <person name="Goldberg J."/>
            <person name="Griggs A."/>
            <person name="Gujja S."/>
            <person name="Heiman D.I."/>
            <person name="Hepburn T.A."/>
            <person name="Howarth C."/>
            <person name="Jen D."/>
            <person name="Larson L."/>
            <person name="Lewis B."/>
            <person name="Mehta T."/>
            <person name="Park D."/>
            <person name="Pearson M."/>
            <person name="Roberts A."/>
            <person name="Saif S."/>
            <person name="Shea T.D."/>
            <person name="Shenoy N."/>
            <person name="Sisk P."/>
            <person name="Stolte C."/>
            <person name="Sykes S."/>
            <person name="Walk T."/>
            <person name="White J."/>
            <person name="Yandava C."/>
            <person name="Klein B."/>
            <person name="McEwen J.G."/>
            <person name="Puccia R."/>
            <person name="Goldman G.H."/>
            <person name="Felipe M.S."/>
            <person name="Nino-Vega G."/>
            <person name="San-Blas G."/>
            <person name="Taylor J.W."/>
            <person name="Mendoza L."/>
            <person name="Galagan J.E."/>
            <person name="Nusbaum C."/>
            <person name="Birren B.W."/>
        </authorList>
    </citation>
    <scope>NUCLEOTIDE SEQUENCE [LARGE SCALE GENOMIC DNA]</scope>
    <source>
        <strain evidence="3">H143</strain>
    </source>
</reference>
<proteinExistence type="predicted"/>